<dbReference type="PANTHER" id="PTHR34183:SF1">
    <property type="entry name" value="ENDOLYTIC PEPTIDOGLYCAN TRANSGLYCOSYLASE RLPA"/>
    <property type="match status" value="1"/>
</dbReference>
<dbReference type="InterPro" id="IPR009009">
    <property type="entry name" value="RlpA-like_DPBB"/>
</dbReference>
<dbReference type="Proteomes" id="UP000254835">
    <property type="component" value="Unassembled WGS sequence"/>
</dbReference>
<sequence>MRKEWLWIGIAGVLLSACTSQPPAPQQQVQQTYNGPVEEIGGAEPRYEPFNPNFNQDYKANGQSYTIVKDPQNFTQVGLAAWYGEEANGNATATGEIFDPNALTAAHPTLPIPSYVRVTNVSNGRQIVVRVNDRGPYTPGRVIDLSKAAADRLNISNNTKVKIDFINVAPDGSLSGPGMVGTTIAKQSYALPSRPDLTSGGMGTPIQQDAPAVSAPVRPIDNSNLSGADATQPVAPQSSGFLRASTPVPVGVLESAEPAVSTESSMSSEPVRPPVVANPGPVTSSTTASAATTATAGSYGYVVQVGALSDAQRAQTWQQSLSQRFGVPGKVATNGSVHRVQLGPFSTRQQAVALQQRLSSEAQQQSFVVAAP</sequence>
<dbReference type="InterPro" id="IPR034718">
    <property type="entry name" value="RlpA"/>
</dbReference>
<dbReference type="InterPro" id="IPR036680">
    <property type="entry name" value="SPOR-like_sf"/>
</dbReference>
<comment type="function">
    <text evidence="4">Lytic transglycosylase with a strong preference for naked glycan strands that lack stem peptides.</text>
</comment>
<evidence type="ECO:0000256" key="3">
    <source>
        <dbReference type="ARBA" id="ARBA00023316"/>
    </source>
</evidence>
<dbReference type="HAMAP" id="MF_02071">
    <property type="entry name" value="RlpA"/>
    <property type="match status" value="1"/>
</dbReference>
<dbReference type="GO" id="GO:0008932">
    <property type="term" value="F:lytic endotransglycosylase activity"/>
    <property type="evidence" value="ECO:0007669"/>
    <property type="project" value="UniProtKB-UniRule"/>
</dbReference>
<keyword evidence="1" id="KW-0732">Signal</keyword>
<dbReference type="PROSITE" id="PS51724">
    <property type="entry name" value="SPOR"/>
    <property type="match status" value="1"/>
</dbReference>
<dbReference type="GO" id="GO:0071555">
    <property type="term" value="P:cell wall organization"/>
    <property type="evidence" value="ECO:0007669"/>
    <property type="project" value="UniProtKB-KW"/>
</dbReference>
<dbReference type="RefSeq" id="WP_004712251.1">
    <property type="nucleotide sequence ID" value="NZ_CABHXP010000191.1"/>
</dbReference>
<dbReference type="GeneID" id="57903976"/>
<dbReference type="SUPFAM" id="SSF50685">
    <property type="entry name" value="Barwin-like endoglucanases"/>
    <property type="match status" value="1"/>
</dbReference>
<evidence type="ECO:0000256" key="5">
    <source>
        <dbReference type="RuleBase" id="RU003495"/>
    </source>
</evidence>
<dbReference type="EMBL" id="UHJA01000001">
    <property type="protein sequence ID" value="SUP78902.1"/>
    <property type="molecule type" value="Genomic_DNA"/>
</dbReference>
<evidence type="ECO:0000313" key="8">
    <source>
        <dbReference type="EMBL" id="SUP78902.1"/>
    </source>
</evidence>
<accession>A0A380Q0B1</accession>
<keyword evidence="4 8" id="KW-0449">Lipoprotein</keyword>
<keyword evidence="3 4" id="KW-0961">Cell wall biogenesis/degradation</keyword>
<dbReference type="Gene3D" id="3.30.70.1070">
    <property type="entry name" value="Sporulation related repeat"/>
    <property type="match status" value="1"/>
</dbReference>
<evidence type="ECO:0000259" key="7">
    <source>
        <dbReference type="PROSITE" id="PS51724"/>
    </source>
</evidence>
<comment type="similarity">
    <text evidence="4 5">Belongs to the RlpA family.</text>
</comment>
<dbReference type="CDD" id="cd22268">
    <property type="entry name" value="DPBB_RlpA-like"/>
    <property type="match status" value="1"/>
</dbReference>
<dbReference type="GO" id="GO:0005886">
    <property type="term" value="C:plasma membrane"/>
    <property type="evidence" value="ECO:0007669"/>
    <property type="project" value="UniProtKB-SubCell"/>
</dbReference>
<dbReference type="FunFam" id="2.40.40.10:FF:000003">
    <property type="entry name" value="Endolytic peptidoglycan transglycosylase RlpA"/>
    <property type="match status" value="1"/>
</dbReference>
<keyword evidence="4" id="KW-0564">Palmitate</keyword>
<dbReference type="NCBIfam" id="NF007953">
    <property type="entry name" value="PRK10672.1"/>
    <property type="match status" value="1"/>
</dbReference>
<evidence type="ECO:0000256" key="4">
    <source>
        <dbReference type="HAMAP-Rule" id="MF_02071"/>
    </source>
</evidence>
<keyword evidence="4" id="KW-1003">Cell membrane</keyword>
<feature type="region of interest" description="Disordered" evidence="6">
    <location>
        <begin position="256"/>
        <end position="285"/>
    </location>
</feature>
<name>A0A380Q0B1_YERFR</name>
<dbReference type="OrthoDB" id="9779128at2"/>
<dbReference type="GO" id="GO:0042834">
    <property type="term" value="F:peptidoglycan binding"/>
    <property type="evidence" value="ECO:0007669"/>
    <property type="project" value="InterPro"/>
</dbReference>
<dbReference type="SUPFAM" id="SSF110997">
    <property type="entry name" value="Sporulation related repeat"/>
    <property type="match status" value="1"/>
</dbReference>
<dbReference type="AlphaFoldDB" id="A0A380Q0B1"/>
<protein>
    <recommendedName>
        <fullName evidence="4">Endolytic peptidoglycan transglycosylase RlpA</fullName>
        <ecNumber evidence="4">4.2.2.-</ecNumber>
    </recommendedName>
</protein>
<gene>
    <name evidence="4 8" type="primary">rlpA</name>
    <name evidence="8" type="ORF">NCTC11470_04041</name>
</gene>
<keyword evidence="2 4" id="KW-0456">Lyase</keyword>
<evidence type="ECO:0000256" key="2">
    <source>
        <dbReference type="ARBA" id="ARBA00023239"/>
    </source>
</evidence>
<organism evidence="8 9">
    <name type="scientific">Yersinia frederiksenii</name>
    <dbReference type="NCBI Taxonomy" id="29484"/>
    <lineage>
        <taxon>Bacteria</taxon>
        <taxon>Pseudomonadati</taxon>
        <taxon>Pseudomonadota</taxon>
        <taxon>Gammaproteobacteria</taxon>
        <taxon>Enterobacterales</taxon>
        <taxon>Yersiniaceae</taxon>
        <taxon>Yersinia</taxon>
    </lineage>
</organism>
<dbReference type="PANTHER" id="PTHR34183">
    <property type="entry name" value="ENDOLYTIC PEPTIDOGLYCAN TRANSGLYCOSYLASE RLPA"/>
    <property type="match status" value="1"/>
</dbReference>
<proteinExistence type="inferred from homology"/>
<comment type="subcellular location">
    <subcellularLocation>
        <location evidence="4">Cell membrane</location>
        <topology evidence="4">Lipid-anchor</topology>
    </subcellularLocation>
</comment>
<feature type="region of interest" description="Disordered" evidence="6">
    <location>
        <begin position="196"/>
        <end position="243"/>
    </location>
</feature>
<dbReference type="Pfam" id="PF03330">
    <property type="entry name" value="DPBB_1"/>
    <property type="match status" value="1"/>
</dbReference>
<dbReference type="InterPro" id="IPR012997">
    <property type="entry name" value="RplA"/>
</dbReference>
<dbReference type="PROSITE" id="PS51257">
    <property type="entry name" value="PROKAR_LIPOPROTEIN"/>
    <property type="match status" value="1"/>
</dbReference>
<dbReference type="GO" id="GO:0000270">
    <property type="term" value="P:peptidoglycan metabolic process"/>
    <property type="evidence" value="ECO:0007669"/>
    <property type="project" value="UniProtKB-UniRule"/>
</dbReference>
<feature type="domain" description="SPOR" evidence="7">
    <location>
        <begin position="295"/>
        <end position="371"/>
    </location>
</feature>
<reference evidence="8 9" key="1">
    <citation type="submission" date="2018-06" db="EMBL/GenBank/DDBJ databases">
        <authorList>
            <consortium name="Pathogen Informatics"/>
            <person name="Doyle S."/>
        </authorList>
    </citation>
    <scope>NUCLEOTIDE SEQUENCE [LARGE SCALE GENOMIC DNA]</scope>
    <source>
        <strain evidence="8 9">NCTC11470</strain>
    </source>
</reference>
<evidence type="ECO:0000313" key="9">
    <source>
        <dbReference type="Proteomes" id="UP000254835"/>
    </source>
</evidence>
<evidence type="ECO:0000256" key="1">
    <source>
        <dbReference type="ARBA" id="ARBA00022729"/>
    </source>
</evidence>
<evidence type="ECO:0000256" key="6">
    <source>
        <dbReference type="SAM" id="MobiDB-lite"/>
    </source>
</evidence>
<dbReference type="InterPro" id="IPR007730">
    <property type="entry name" value="SPOR-like_dom"/>
</dbReference>
<dbReference type="InterPro" id="IPR036908">
    <property type="entry name" value="RlpA-like_sf"/>
</dbReference>
<dbReference type="GO" id="GO:0009279">
    <property type="term" value="C:cell outer membrane"/>
    <property type="evidence" value="ECO:0007669"/>
    <property type="project" value="TreeGrafter"/>
</dbReference>
<dbReference type="Pfam" id="PF05036">
    <property type="entry name" value="SPOR"/>
    <property type="match status" value="1"/>
</dbReference>
<keyword evidence="4" id="KW-0472">Membrane</keyword>
<dbReference type="NCBIfam" id="TIGR00413">
    <property type="entry name" value="rlpA"/>
    <property type="match status" value="1"/>
</dbReference>
<dbReference type="EC" id="4.2.2.-" evidence="4"/>
<dbReference type="Gene3D" id="2.40.40.10">
    <property type="entry name" value="RlpA-like domain"/>
    <property type="match status" value="1"/>
</dbReference>